<reference evidence="1 2" key="1">
    <citation type="submission" date="2022-03" db="EMBL/GenBank/DDBJ databases">
        <title>Hymenobactersp. isolated from the air.</title>
        <authorList>
            <person name="Won M."/>
            <person name="Kwon S.-W."/>
        </authorList>
    </citation>
    <scope>NUCLEOTIDE SEQUENCE [LARGE SCALE GENOMIC DNA]</scope>
    <source>
        <strain evidence="1 2">KACC 21982</strain>
    </source>
</reference>
<sequence length="145" mass="15298">MAFKRGVFFSLAFSAVLLLQTSTRPAPRDGDAPTLPASFTSNSVALPSQPALTAQQPDSLRPILAGARGHVIQLFFGAGQPVQAGQILAKVSEEIVGSSRYTIAFVVAPTAGVMAETHLQPGDFHHPKTVLALLRIPTDTLSKSH</sequence>
<gene>
    <name evidence="1" type="ORF">MTX78_13055</name>
</gene>
<protein>
    <recommendedName>
        <fullName evidence="3">Lipoyl-binding domain-containing protein</fullName>
    </recommendedName>
</protein>
<evidence type="ECO:0000313" key="2">
    <source>
        <dbReference type="Proteomes" id="UP000831113"/>
    </source>
</evidence>
<keyword evidence="2" id="KW-1185">Reference proteome</keyword>
<dbReference type="SUPFAM" id="SSF51230">
    <property type="entry name" value="Single hybrid motif"/>
    <property type="match status" value="1"/>
</dbReference>
<name>A0ABY4CS44_9BACT</name>
<dbReference type="RefSeq" id="WP_243794835.1">
    <property type="nucleotide sequence ID" value="NZ_CP094669.1"/>
</dbReference>
<dbReference type="Gene3D" id="2.40.50.100">
    <property type="match status" value="1"/>
</dbReference>
<accession>A0ABY4CS44</accession>
<organism evidence="1 2">
    <name type="scientific">Hymenobacter tibetensis</name>
    <dbReference type="NCBI Taxonomy" id="497967"/>
    <lineage>
        <taxon>Bacteria</taxon>
        <taxon>Pseudomonadati</taxon>
        <taxon>Bacteroidota</taxon>
        <taxon>Cytophagia</taxon>
        <taxon>Cytophagales</taxon>
        <taxon>Hymenobacteraceae</taxon>
        <taxon>Hymenobacter</taxon>
    </lineage>
</organism>
<dbReference type="Proteomes" id="UP000831113">
    <property type="component" value="Chromosome"/>
</dbReference>
<evidence type="ECO:0000313" key="1">
    <source>
        <dbReference type="EMBL" id="UOG73054.1"/>
    </source>
</evidence>
<dbReference type="InterPro" id="IPR011053">
    <property type="entry name" value="Single_hybrid_motif"/>
</dbReference>
<dbReference type="EMBL" id="CP094669">
    <property type="protein sequence ID" value="UOG73054.1"/>
    <property type="molecule type" value="Genomic_DNA"/>
</dbReference>
<evidence type="ECO:0008006" key="3">
    <source>
        <dbReference type="Google" id="ProtNLM"/>
    </source>
</evidence>
<proteinExistence type="predicted"/>